<name>A0A109DCF6_9LACO</name>
<reference evidence="4 6" key="2">
    <citation type="submission" date="2017-06" db="EMBL/GenBank/DDBJ databases">
        <authorList>
            <person name="Swanenburg J."/>
            <person name="Kort R."/>
        </authorList>
    </citation>
    <scope>NUCLEOTIDE SEQUENCE [LARGE SCALE GENOMIC DNA]</scope>
    <source>
        <strain evidence="4 6">RL05</strain>
    </source>
</reference>
<dbReference type="Gene3D" id="3.30.1240.10">
    <property type="match status" value="1"/>
</dbReference>
<dbReference type="Proteomes" id="UP000067598">
    <property type="component" value="Unassembled WGS sequence"/>
</dbReference>
<dbReference type="Proteomes" id="UP000295195">
    <property type="component" value="Unassembled WGS sequence"/>
</dbReference>
<dbReference type="PANTHER" id="PTHR10000:SF53">
    <property type="entry name" value="5-AMINO-6-(5-PHOSPHO-D-RIBITYLAMINO)URACIL PHOSPHATASE YBJI-RELATED"/>
    <property type="match status" value="1"/>
</dbReference>
<evidence type="ECO:0000313" key="2">
    <source>
        <dbReference type="EMBL" id="KAB1978405.1"/>
    </source>
</evidence>
<evidence type="ECO:0000313" key="3">
    <source>
        <dbReference type="EMBL" id="KWU02882.1"/>
    </source>
</evidence>
<evidence type="ECO:0000313" key="1">
    <source>
        <dbReference type="EMBL" id="HJF10730.1"/>
    </source>
</evidence>
<dbReference type="GO" id="GO:0000287">
    <property type="term" value="F:magnesium ion binding"/>
    <property type="evidence" value="ECO:0007669"/>
    <property type="project" value="TreeGrafter"/>
</dbReference>
<dbReference type="RefSeq" id="WP_005724276.1">
    <property type="nucleotide sequence ID" value="NZ_AP025162.1"/>
</dbReference>
<dbReference type="EMBL" id="LJGP01000062">
    <property type="protein sequence ID" value="KWU02882.1"/>
    <property type="molecule type" value="Genomic_DNA"/>
</dbReference>
<reference evidence="3 5" key="1">
    <citation type="journal article" date="2016" name="Microbiology (Mosc.)">
        <title>Comparison of Lactobacillus crispatus isolates from Lactobacillus-dominated vaginal microbiomes with isolates from microbiomes containing bacterial vaginosis-associated bacteria.</title>
        <authorList>
            <person name="Abdelmaksoud A.A."/>
            <person name="Koparde V.N."/>
            <person name="Sheth N.U."/>
            <person name="Serrano M.G."/>
            <person name="Glascock A.L."/>
            <person name="Fettweis J.M."/>
            <person name="Strauss Iii J.F."/>
            <person name="Buck G.A."/>
            <person name="Jefferson K.K."/>
        </authorList>
    </citation>
    <scope>NUCLEOTIDE SEQUENCE [LARGE SCALE GENOMIC DNA]</scope>
    <source>
        <strain evidence="3 5">VMC3</strain>
    </source>
</reference>
<dbReference type="GO" id="GO:0016791">
    <property type="term" value="F:phosphatase activity"/>
    <property type="evidence" value="ECO:0007669"/>
    <property type="project" value="TreeGrafter"/>
</dbReference>
<dbReference type="OMA" id="HAKYRTR"/>
<evidence type="ECO:0000313" key="4">
    <source>
        <dbReference type="EMBL" id="TDN32955.1"/>
    </source>
</evidence>
<dbReference type="Pfam" id="PF08282">
    <property type="entry name" value="Hydrolase_3"/>
    <property type="match status" value="1"/>
</dbReference>
<dbReference type="EMBL" id="WBOB01000001">
    <property type="protein sequence ID" value="KAB1978405.1"/>
    <property type="molecule type" value="Genomic_DNA"/>
</dbReference>
<evidence type="ECO:0000313" key="5">
    <source>
        <dbReference type="Proteomes" id="UP000067598"/>
    </source>
</evidence>
<dbReference type="PANTHER" id="PTHR10000">
    <property type="entry name" value="PHOSPHOSERINE PHOSPHATASE"/>
    <property type="match status" value="1"/>
</dbReference>
<reference evidence="1" key="4">
    <citation type="journal article" date="2021" name="PeerJ">
        <title>Extensive microbial diversity within the chicken gut microbiome revealed by metagenomics and culture.</title>
        <authorList>
            <person name="Gilroy R."/>
            <person name="Ravi A."/>
            <person name="Getino M."/>
            <person name="Pursley I."/>
            <person name="Horton D.L."/>
            <person name="Alikhan N.F."/>
            <person name="Baker D."/>
            <person name="Gharbi K."/>
            <person name="Hall N."/>
            <person name="Watson M."/>
            <person name="Adriaenssens E.M."/>
            <person name="Foster-Nyarko E."/>
            <person name="Jarju S."/>
            <person name="Secka A."/>
            <person name="Antonio M."/>
            <person name="Oren A."/>
            <person name="Chaudhuri R.R."/>
            <person name="La Ragione R."/>
            <person name="Hildebrand F."/>
            <person name="Pallen M.J."/>
        </authorList>
    </citation>
    <scope>NUCLEOTIDE SEQUENCE</scope>
    <source>
        <strain evidence="1">CHK194-22301</strain>
    </source>
</reference>
<organism evidence="3 5">
    <name type="scientific">Lactobacillus crispatus</name>
    <dbReference type="NCBI Taxonomy" id="47770"/>
    <lineage>
        <taxon>Bacteria</taxon>
        <taxon>Bacillati</taxon>
        <taxon>Bacillota</taxon>
        <taxon>Bacilli</taxon>
        <taxon>Lactobacillales</taxon>
        <taxon>Lactobacillaceae</taxon>
        <taxon>Lactobacillus</taxon>
    </lineage>
</organism>
<dbReference type="AlphaFoldDB" id="A0A109DCF6"/>
<dbReference type="Proteomes" id="UP000784793">
    <property type="component" value="Unassembled WGS sequence"/>
</dbReference>
<dbReference type="InterPro" id="IPR006379">
    <property type="entry name" value="HAD-SF_hydro_IIB"/>
</dbReference>
<dbReference type="EMBL" id="DYXB01000128">
    <property type="protein sequence ID" value="HJF10730.1"/>
    <property type="molecule type" value="Genomic_DNA"/>
</dbReference>
<protein>
    <submittedName>
        <fullName evidence="1">Cof-type HAD-IIB family hydrolase</fullName>
    </submittedName>
    <submittedName>
        <fullName evidence="2">HAD family hydrolase</fullName>
    </submittedName>
    <submittedName>
        <fullName evidence="3 4">Sugar phosphatase</fullName>
    </submittedName>
</protein>
<gene>
    <name evidence="3" type="ORF">AEL95_10260</name>
    <name evidence="4" type="ORF">CEE75_03335</name>
    <name evidence="2" type="ORF">F8251_00035</name>
    <name evidence="1" type="ORF">K8V23_08125</name>
</gene>
<dbReference type="SFLD" id="SFLDS00003">
    <property type="entry name" value="Haloacid_Dehalogenase"/>
    <property type="match status" value="1"/>
</dbReference>
<dbReference type="SUPFAM" id="SSF56784">
    <property type="entry name" value="HAD-like"/>
    <property type="match status" value="1"/>
</dbReference>
<dbReference type="EMBL" id="NKLP01000053">
    <property type="protein sequence ID" value="TDN32955.1"/>
    <property type="molecule type" value="Genomic_DNA"/>
</dbReference>
<dbReference type="CDD" id="cd07518">
    <property type="entry name" value="HAD_YbiV-Like"/>
    <property type="match status" value="1"/>
</dbReference>
<dbReference type="GO" id="GO:0005829">
    <property type="term" value="C:cytosol"/>
    <property type="evidence" value="ECO:0007669"/>
    <property type="project" value="TreeGrafter"/>
</dbReference>
<dbReference type="Gene3D" id="3.40.50.1000">
    <property type="entry name" value="HAD superfamily/HAD-like"/>
    <property type="match status" value="1"/>
</dbReference>
<sequence length="275" mass="31171">MTKLPFKVVAVDMDGTFMHDDQTFDHKRFDRILTELHKKGIHFIVSSGRPYTRLRKDFAGFLNRIDMIADNGSLLLQDNQIISTHLLTYKTTLDLISFIKEHYSKSSIIVTGINNSYTTINASPSFKQTMNFYYPDRIEVTDLAAAINPQDMITKITLSYQYDFSAELEKEFNQTHAEKIHCTSSGFGLLDIVPYSVNKGSALKYFLRYFGAKPNELIAFGDGMNDAEMLKLAGYSYAMANAEDQVKKIAKYEAPSNNDDGVLEVLDSYLAKVEK</sequence>
<reference evidence="2 7" key="3">
    <citation type="submission" date="2019-09" db="EMBL/GenBank/DDBJ databases">
        <title>Investigation of probiotic properties of different lactic acid bacteria.</title>
        <authorList>
            <person name="Jaomanjaka F."/>
            <person name="Blanc P."/>
        </authorList>
    </citation>
    <scope>NUCLEOTIDE SEQUENCE [LARGE SCALE GENOMIC DNA]</scope>
    <source>
        <strain evidence="2 7">BIO6272</strain>
    </source>
</reference>
<dbReference type="PATRIC" id="fig|47770.28.peg.1735"/>
<evidence type="ECO:0000313" key="6">
    <source>
        <dbReference type="Proteomes" id="UP000295195"/>
    </source>
</evidence>
<dbReference type="NCBIfam" id="TIGR00099">
    <property type="entry name" value="Cof-subfamily"/>
    <property type="match status" value="1"/>
</dbReference>
<dbReference type="NCBIfam" id="TIGR01484">
    <property type="entry name" value="HAD-SF-IIB"/>
    <property type="match status" value="1"/>
</dbReference>
<dbReference type="Proteomes" id="UP000430323">
    <property type="component" value="Unassembled WGS sequence"/>
</dbReference>
<proteinExistence type="predicted"/>
<dbReference type="SFLD" id="SFLDG01144">
    <property type="entry name" value="C2.B.4:_PGP_Like"/>
    <property type="match status" value="1"/>
</dbReference>
<accession>A0A109DCF6</accession>
<reference evidence="1" key="5">
    <citation type="submission" date="2021-09" db="EMBL/GenBank/DDBJ databases">
        <authorList>
            <person name="Gilroy R."/>
        </authorList>
    </citation>
    <scope>NUCLEOTIDE SEQUENCE</scope>
    <source>
        <strain evidence="1">CHK194-22301</strain>
    </source>
</reference>
<keyword evidence="1" id="KW-0378">Hydrolase</keyword>
<dbReference type="InterPro" id="IPR023214">
    <property type="entry name" value="HAD_sf"/>
</dbReference>
<dbReference type="InterPro" id="IPR000150">
    <property type="entry name" value="Cof"/>
</dbReference>
<comment type="caution">
    <text evidence="3">The sequence shown here is derived from an EMBL/GenBank/DDBJ whole genome shotgun (WGS) entry which is preliminary data.</text>
</comment>
<dbReference type="InterPro" id="IPR036412">
    <property type="entry name" value="HAD-like_sf"/>
</dbReference>
<dbReference type="PROSITE" id="PS01229">
    <property type="entry name" value="COF_2"/>
    <property type="match status" value="1"/>
</dbReference>
<dbReference type="SFLD" id="SFLDG01140">
    <property type="entry name" value="C2.B:_Phosphomannomutase_and_P"/>
    <property type="match status" value="1"/>
</dbReference>
<evidence type="ECO:0000313" key="7">
    <source>
        <dbReference type="Proteomes" id="UP000430323"/>
    </source>
</evidence>